<protein>
    <submittedName>
        <fullName evidence="1">Uncharacterized protein</fullName>
    </submittedName>
</protein>
<reference evidence="2" key="1">
    <citation type="journal article" date="2023" name="Nat. Plants">
        <title>Single-cell RNA sequencing provides a high-resolution roadmap for understanding the multicellular compartmentation of specialized metabolism.</title>
        <authorList>
            <person name="Sun S."/>
            <person name="Shen X."/>
            <person name="Li Y."/>
            <person name="Li Y."/>
            <person name="Wang S."/>
            <person name="Li R."/>
            <person name="Zhang H."/>
            <person name="Shen G."/>
            <person name="Guo B."/>
            <person name="Wei J."/>
            <person name="Xu J."/>
            <person name="St-Pierre B."/>
            <person name="Chen S."/>
            <person name="Sun C."/>
        </authorList>
    </citation>
    <scope>NUCLEOTIDE SEQUENCE [LARGE SCALE GENOMIC DNA]</scope>
</reference>
<name>A0ACC0A380_CATRO</name>
<dbReference type="Proteomes" id="UP001060085">
    <property type="component" value="Linkage Group LG07"/>
</dbReference>
<gene>
    <name evidence="1" type="ORF">M9H77_31897</name>
</gene>
<accession>A0ACC0A380</accession>
<sequence length="340" mass="39797">MESINPVRVQLFWDFEIAKDAYGHYFTETIRKSWTLPTNRIISHLDLVKKILKYRDMDPNLWNVRMTMRVPTYYEAHCMFYFNLYSTNNDEEIWYLWTIPADIWKEGIHILVEFEPIKQQNIPITHDMNTTSLPEHITAVTQMVSDDRLCCTVPQTMMTMRLTGQTDGDDVVSSQSESDDNNEPEEGEFHTPINPVNPVNPVTENTVQQWESSQWFGNARYDYTQYGAFLDIGSGSPVDGILESGTVRLLDWNNSMTDIQLGMRFVDKVQAVSTVRKYSVSVGSEYRVLKSKIDTWTTRCYHHSDDNYCALYIRIRKKATHNRWKITRFVKEHTCLVQIE</sequence>
<evidence type="ECO:0000313" key="1">
    <source>
        <dbReference type="EMBL" id="KAI5654710.1"/>
    </source>
</evidence>
<evidence type="ECO:0000313" key="2">
    <source>
        <dbReference type="Proteomes" id="UP001060085"/>
    </source>
</evidence>
<dbReference type="EMBL" id="CM044707">
    <property type="protein sequence ID" value="KAI5654710.1"/>
    <property type="molecule type" value="Genomic_DNA"/>
</dbReference>
<proteinExistence type="predicted"/>
<comment type="caution">
    <text evidence="1">The sequence shown here is derived from an EMBL/GenBank/DDBJ whole genome shotgun (WGS) entry which is preliminary data.</text>
</comment>
<keyword evidence="2" id="KW-1185">Reference proteome</keyword>
<organism evidence="1 2">
    <name type="scientific">Catharanthus roseus</name>
    <name type="common">Madagascar periwinkle</name>
    <name type="synonym">Vinca rosea</name>
    <dbReference type="NCBI Taxonomy" id="4058"/>
    <lineage>
        <taxon>Eukaryota</taxon>
        <taxon>Viridiplantae</taxon>
        <taxon>Streptophyta</taxon>
        <taxon>Embryophyta</taxon>
        <taxon>Tracheophyta</taxon>
        <taxon>Spermatophyta</taxon>
        <taxon>Magnoliopsida</taxon>
        <taxon>eudicotyledons</taxon>
        <taxon>Gunneridae</taxon>
        <taxon>Pentapetalae</taxon>
        <taxon>asterids</taxon>
        <taxon>lamiids</taxon>
        <taxon>Gentianales</taxon>
        <taxon>Apocynaceae</taxon>
        <taxon>Rauvolfioideae</taxon>
        <taxon>Vinceae</taxon>
        <taxon>Catharanthinae</taxon>
        <taxon>Catharanthus</taxon>
    </lineage>
</organism>